<dbReference type="RefSeq" id="WP_006620749.1">
    <property type="nucleotide sequence ID" value="NZ_JBBWYZ010000003.1"/>
</dbReference>
<accession>A0ABU9EFW8</accession>
<keyword evidence="2" id="KW-1185">Reference proteome</keyword>
<dbReference type="Proteomes" id="UP001387447">
    <property type="component" value="Unassembled WGS sequence"/>
</dbReference>
<evidence type="ECO:0000313" key="2">
    <source>
        <dbReference type="Proteomes" id="UP001387447"/>
    </source>
</evidence>
<name>A0ABU9EFW8_LIMFS</name>
<organism evidence="1 2">
    <name type="scientific">Limnospira fusiformis PMC 851.14</name>
    <dbReference type="NCBI Taxonomy" id="2219512"/>
    <lineage>
        <taxon>Bacteria</taxon>
        <taxon>Bacillati</taxon>
        <taxon>Cyanobacteriota</taxon>
        <taxon>Cyanophyceae</taxon>
        <taxon>Oscillatoriophycideae</taxon>
        <taxon>Oscillatoriales</taxon>
        <taxon>Sirenicapillariaceae</taxon>
        <taxon>Limnospira</taxon>
    </lineage>
</organism>
<sequence length="47" mass="5022">MLKPTNHSLSIVNPQLPRNPHPKAIAPLFSFPIAVSHPLVSGSLAII</sequence>
<comment type="caution">
    <text evidence="1">The sequence shown here is derived from an EMBL/GenBank/DDBJ whole genome shotgun (WGS) entry which is preliminary data.</text>
</comment>
<proteinExistence type="predicted"/>
<protein>
    <submittedName>
        <fullName evidence="1">Uncharacterized protein</fullName>
    </submittedName>
</protein>
<evidence type="ECO:0000313" key="1">
    <source>
        <dbReference type="EMBL" id="MEK9510829.1"/>
    </source>
</evidence>
<dbReference type="EMBL" id="JBBWYZ010000003">
    <property type="protein sequence ID" value="MEK9510829.1"/>
    <property type="molecule type" value="Genomic_DNA"/>
</dbReference>
<gene>
    <name evidence="1" type="ORF">AAEJ74_03785</name>
</gene>
<reference evidence="1 2" key="1">
    <citation type="journal article" date="2024" name="Front. Microbiol.">
        <title>Transcriptomic insights into the dominance of two phototrophs throughout the water column of a tropical hypersaline-alkaline crater lake (Dziani Dzaha, Mayotte).</title>
        <authorList>
            <person name="Duperron S."/>
            <person name="Halary S."/>
            <person name="Bouly J.-P."/>
            <person name="Roussel T."/>
            <person name="Hugoni M."/>
            <person name="Bruto M."/>
            <person name="Oger P."/>
            <person name="Duval C."/>
            <person name="Woo A."/>
            <person name="Jezequiel D."/>
            <person name="Ader M."/>
            <person name="Leboulanger C."/>
            <person name="Agogue H."/>
            <person name="Grossi V."/>
            <person name="Trousselier M."/>
            <person name="Bernard C."/>
        </authorList>
    </citation>
    <scope>NUCLEOTIDE SEQUENCE [LARGE SCALE GENOMIC DNA]</scope>
    <source>
        <strain evidence="1 2">PMC 851.14</strain>
    </source>
</reference>